<reference evidence="12" key="1">
    <citation type="submission" date="2018-10" db="EMBL/GenBank/DDBJ databases">
        <title>FDA dAtabase for Regulatory Grade micrObial Sequences (FDA-ARGOS): Supporting development and validation of Infectious Disease Dx tests.</title>
        <authorList>
            <person name="Kerrigan L."/>
            <person name="Tallon L."/>
            <person name="Sadzewicz L."/>
            <person name="Sengamalay N."/>
            <person name="Ott S."/>
            <person name="Godinez A."/>
            <person name="Nagaraj S."/>
            <person name="Vavikolanu K."/>
            <person name="Nadendla S."/>
            <person name="George J."/>
            <person name="Sichtig H."/>
        </authorList>
    </citation>
    <scope>NUCLEOTIDE SEQUENCE [LARGE SCALE GENOMIC DNA]</scope>
    <source>
        <strain evidence="12">FDAARGOS_311</strain>
    </source>
</reference>
<proteinExistence type="predicted"/>
<comment type="subcellular location">
    <subcellularLocation>
        <location evidence="1">Membrane</location>
        <topology evidence="1">Multi-pass membrane protein</topology>
    </subcellularLocation>
</comment>
<keyword evidence="3" id="KW-0677">Repeat</keyword>
<evidence type="ECO:0000256" key="5">
    <source>
        <dbReference type="ARBA" id="ARBA00023043"/>
    </source>
</evidence>
<evidence type="ECO:0000256" key="6">
    <source>
        <dbReference type="ARBA" id="ARBA00023136"/>
    </source>
</evidence>
<dbReference type="SMART" id="SM00248">
    <property type="entry name" value="ANK"/>
    <property type="match status" value="5"/>
</dbReference>
<dbReference type="VEuPathDB" id="FungiDB:An10g00960"/>
<evidence type="ECO:0000313" key="12">
    <source>
        <dbReference type="Proteomes" id="UP000197666"/>
    </source>
</evidence>
<sequence length="819" mass="95383">MGKVQKKNRKSKQRSTELARVLSVSPRYSDDEEIWPADEPQNIREAFYSLCERFGRDRDFSRAPKDENDRTPLHHAALSLTPDDKFMWRWETRWEWLLKGFENHQLNAKDKDGRTPISYAAEIGNMTGVDKLLKIGAIPWDRDNNGRSPLSWAAQNGRTEVIQRLARRVRSLDDKDSKGWTPAHYFLQWLGTCPVEPYSTQPKDYSIVSLNWDGTHSAVVNFPERQRPLQKESAWKEMLFGYTSAAVLNECDDFGYTLLSRAVQLNRYVYVKLLLKVEGIIIDSADTDGKTPLWRAIEAANSEIAALLWKYDQVTLRLLATNAREPSDHLEWLITKGYSMIRVHGSNQETAIRIMFDIPKLDVMEHHLKQALDTEVARKLKAAGSPAETIEALPNDVRLSCLTQTDTRGSTPLALARQRRLLPIVQLFLRYRAEVDLFRDKADWFNLLQDRQDKRDFRYPEEAYQNVSLELVQKKSNIHLFEFYDAKDVTPKGLLAERCDTLRHLWLHNSKQNWIASLNYGLYHEDESYAYSSVHLDTELSEVTCVFSAEFPDTKEGFFKRHTPFQTEDITSYKCWSVSWTKPQYPNAEGYELPAYYSSTLSRGQMPEGDDKFLQHYIFELFQEWSRICDEIETHVIGHCHGDEINATILITDLSDDSRYLAAIQKALQDQVKEIQNVIDEYRRVDERHLSFLGNSEKDLKSFKSIINDRLDKQHERVRDLRQMEFARLSVEETVFMRRISLITFIFLPLMFASSLFGMNVNALQSNPDWRWYIVFGAASLLLTYALWKVSDQNIRLSQIWSEVRARRAMKNKKKDCEG</sequence>
<dbReference type="EMBL" id="NKJJ02000012">
    <property type="protein sequence ID" value="TPR10685.1"/>
    <property type="molecule type" value="Genomic_DNA"/>
</dbReference>
<dbReference type="SUPFAM" id="SSF48403">
    <property type="entry name" value="Ankyrin repeat"/>
    <property type="match status" value="2"/>
</dbReference>
<keyword evidence="6 10" id="KW-0472">Membrane</keyword>
<dbReference type="Gene3D" id="1.20.58.340">
    <property type="entry name" value="Magnesium transport protein CorA, transmembrane region"/>
    <property type="match status" value="1"/>
</dbReference>
<keyword evidence="8" id="KW-0175">Coiled coil</keyword>
<evidence type="ECO:0000256" key="7">
    <source>
        <dbReference type="PROSITE-ProRule" id="PRU00023"/>
    </source>
</evidence>
<name>A0A505IQ93_ASPNG</name>
<dbReference type="InterPro" id="IPR002110">
    <property type="entry name" value="Ankyrin_rpt"/>
</dbReference>
<dbReference type="Proteomes" id="UP000197666">
    <property type="component" value="Unassembled WGS sequence"/>
</dbReference>
<evidence type="ECO:0000256" key="2">
    <source>
        <dbReference type="ARBA" id="ARBA00022692"/>
    </source>
</evidence>
<dbReference type="InterPro" id="IPR036770">
    <property type="entry name" value="Ankyrin_rpt-contain_sf"/>
</dbReference>
<feature type="transmembrane region" description="Helical" evidence="10">
    <location>
        <begin position="740"/>
        <end position="758"/>
    </location>
</feature>
<feature type="compositionally biased region" description="Basic residues" evidence="9">
    <location>
        <begin position="1"/>
        <end position="13"/>
    </location>
</feature>
<dbReference type="GO" id="GO:0016020">
    <property type="term" value="C:membrane"/>
    <property type="evidence" value="ECO:0007669"/>
    <property type="project" value="UniProtKB-SubCell"/>
</dbReference>
<gene>
    <name evidence="11" type="ORF">CAN33_0035575</name>
</gene>
<dbReference type="Pfam" id="PF12796">
    <property type="entry name" value="Ank_2"/>
    <property type="match status" value="2"/>
</dbReference>
<dbReference type="PANTHER" id="PTHR24198:SF165">
    <property type="entry name" value="ANKYRIN REPEAT-CONTAINING PROTEIN-RELATED"/>
    <property type="match status" value="1"/>
</dbReference>
<dbReference type="PROSITE" id="PS50088">
    <property type="entry name" value="ANK_REPEAT"/>
    <property type="match status" value="2"/>
</dbReference>
<feature type="region of interest" description="Disordered" evidence="9">
    <location>
        <begin position="1"/>
        <end position="27"/>
    </location>
</feature>
<organism evidence="11 12">
    <name type="scientific">Aspergillus niger</name>
    <dbReference type="NCBI Taxonomy" id="5061"/>
    <lineage>
        <taxon>Eukaryota</taxon>
        <taxon>Fungi</taxon>
        <taxon>Dikarya</taxon>
        <taxon>Ascomycota</taxon>
        <taxon>Pezizomycotina</taxon>
        <taxon>Eurotiomycetes</taxon>
        <taxon>Eurotiomycetidae</taxon>
        <taxon>Eurotiales</taxon>
        <taxon>Aspergillaceae</taxon>
        <taxon>Aspergillus</taxon>
        <taxon>Aspergillus subgen. Circumdati</taxon>
    </lineage>
</organism>
<dbReference type="InterPro" id="IPR002523">
    <property type="entry name" value="MgTranspt_CorA/ZnTranspt_ZntB"/>
</dbReference>
<dbReference type="PANTHER" id="PTHR24198">
    <property type="entry name" value="ANKYRIN REPEAT AND PROTEIN KINASE DOMAIN-CONTAINING PROTEIN"/>
    <property type="match status" value="1"/>
</dbReference>
<feature type="transmembrane region" description="Helical" evidence="10">
    <location>
        <begin position="770"/>
        <end position="788"/>
    </location>
</feature>
<dbReference type="VEuPathDB" id="FungiDB:M747DRAFT_248953"/>
<keyword evidence="4 10" id="KW-1133">Transmembrane helix</keyword>
<dbReference type="GO" id="GO:0046873">
    <property type="term" value="F:metal ion transmembrane transporter activity"/>
    <property type="evidence" value="ECO:0007669"/>
    <property type="project" value="InterPro"/>
</dbReference>
<keyword evidence="5 7" id="KW-0040">ANK repeat</keyword>
<evidence type="ECO:0000256" key="3">
    <source>
        <dbReference type="ARBA" id="ARBA00022737"/>
    </source>
</evidence>
<dbReference type="VEuPathDB" id="FungiDB:ATCC64974_63900"/>
<dbReference type="PROSITE" id="PS50297">
    <property type="entry name" value="ANK_REP_REGION"/>
    <property type="match status" value="1"/>
</dbReference>
<evidence type="ECO:0000313" key="11">
    <source>
        <dbReference type="EMBL" id="TPR10685.1"/>
    </source>
</evidence>
<accession>A0A505IQ93</accession>
<dbReference type="SUPFAM" id="SSF144083">
    <property type="entry name" value="Magnesium transport protein CorA, transmembrane region"/>
    <property type="match status" value="1"/>
</dbReference>
<protein>
    <submittedName>
        <fullName evidence="11">Fungal specific transcription factor domain family protein</fullName>
    </submittedName>
</protein>
<evidence type="ECO:0000256" key="10">
    <source>
        <dbReference type="SAM" id="Phobius"/>
    </source>
</evidence>
<evidence type="ECO:0000256" key="1">
    <source>
        <dbReference type="ARBA" id="ARBA00004141"/>
    </source>
</evidence>
<dbReference type="AlphaFoldDB" id="A0A505IQ93"/>
<feature type="repeat" description="ANK" evidence="7">
    <location>
        <begin position="145"/>
        <end position="177"/>
    </location>
</feature>
<evidence type="ECO:0000256" key="9">
    <source>
        <dbReference type="SAM" id="MobiDB-lite"/>
    </source>
</evidence>
<evidence type="ECO:0000256" key="4">
    <source>
        <dbReference type="ARBA" id="ARBA00022989"/>
    </source>
</evidence>
<keyword evidence="2 10" id="KW-0812">Transmembrane</keyword>
<evidence type="ECO:0000256" key="8">
    <source>
        <dbReference type="SAM" id="Coils"/>
    </source>
</evidence>
<dbReference type="VEuPathDB" id="FungiDB:ASPNIDRAFT2_1152514"/>
<feature type="coiled-coil region" evidence="8">
    <location>
        <begin position="661"/>
        <end position="688"/>
    </location>
</feature>
<comment type="caution">
    <text evidence="11">The sequence shown here is derived from an EMBL/GenBank/DDBJ whole genome shotgun (WGS) entry which is preliminary data.</text>
</comment>
<dbReference type="InterPro" id="IPR045863">
    <property type="entry name" value="CorA_TM1_TM2"/>
</dbReference>
<dbReference type="Pfam" id="PF01544">
    <property type="entry name" value="CorA"/>
    <property type="match status" value="1"/>
</dbReference>
<dbReference type="Gene3D" id="1.25.40.20">
    <property type="entry name" value="Ankyrin repeat-containing domain"/>
    <property type="match status" value="2"/>
</dbReference>
<feature type="repeat" description="ANK" evidence="7">
    <location>
        <begin position="112"/>
        <end position="144"/>
    </location>
</feature>